<protein>
    <recommendedName>
        <fullName evidence="1">Glycosyl hydrolase family 95 N-terminal domain-containing protein</fullName>
    </recommendedName>
</protein>
<dbReference type="STRING" id="1586287.BBK82_39775"/>
<dbReference type="AlphaFoldDB" id="A0A1B2HTZ5"/>
<proteinExistence type="predicted"/>
<dbReference type="KEGG" id="led:BBK82_39775"/>
<accession>A0A1B2HTZ5</accession>
<evidence type="ECO:0000259" key="1">
    <source>
        <dbReference type="Pfam" id="PF14498"/>
    </source>
</evidence>
<evidence type="ECO:0000313" key="2">
    <source>
        <dbReference type="EMBL" id="ANZ41204.1"/>
    </source>
</evidence>
<feature type="domain" description="Glycosyl hydrolase family 95 N-terminal" evidence="1">
    <location>
        <begin position="52"/>
        <end position="194"/>
    </location>
</feature>
<gene>
    <name evidence="2" type="ORF">BBK82_39775</name>
</gene>
<dbReference type="EMBL" id="CP016793">
    <property type="protein sequence ID" value="ANZ41204.1"/>
    <property type="molecule type" value="Genomic_DNA"/>
</dbReference>
<reference evidence="2 3" key="1">
    <citation type="submission" date="2016-07" db="EMBL/GenBank/DDBJ databases">
        <title>Complete genome sequence of the Lentzea guizhouensis DHS C013.</title>
        <authorList>
            <person name="Cao C."/>
        </authorList>
    </citation>
    <scope>NUCLEOTIDE SEQUENCE [LARGE SCALE GENOMIC DNA]</scope>
    <source>
        <strain evidence="2 3">DHS C013</strain>
    </source>
</reference>
<dbReference type="Proteomes" id="UP000093053">
    <property type="component" value="Chromosome"/>
</dbReference>
<dbReference type="Pfam" id="PF14498">
    <property type="entry name" value="Glyco_hyd_65N_2"/>
    <property type="match status" value="1"/>
</dbReference>
<name>A0A1B2HTZ5_9PSEU</name>
<organism evidence="2 3">
    <name type="scientific">Lentzea guizhouensis</name>
    <dbReference type="NCBI Taxonomy" id="1586287"/>
    <lineage>
        <taxon>Bacteria</taxon>
        <taxon>Bacillati</taxon>
        <taxon>Actinomycetota</taxon>
        <taxon>Actinomycetes</taxon>
        <taxon>Pseudonocardiales</taxon>
        <taxon>Pseudonocardiaceae</taxon>
        <taxon>Lentzea</taxon>
    </lineage>
</organism>
<evidence type="ECO:0000313" key="3">
    <source>
        <dbReference type="Proteomes" id="UP000093053"/>
    </source>
</evidence>
<dbReference type="Gene3D" id="2.70.98.50">
    <property type="entry name" value="putative glycoside hydrolase family protein from bacillus halodurans"/>
    <property type="match status" value="1"/>
</dbReference>
<dbReference type="InterPro" id="IPR027414">
    <property type="entry name" value="GH95_N_dom"/>
</dbReference>
<keyword evidence="3" id="KW-1185">Reference proteome</keyword>
<sequence>MMRAPVDRERGRHDSSPAVCRTDGFRTVNDECGALLYGMPAMEKVVFDHPDCDPAYEFRISSPGMAAVEGYGRITDYRTGEVISTWIDGYGIWARRAFASRVDQVVVHELLPAPGRTVDTTLSVGTALDGVPFTSRATVSNGSGYLNLRGSSPSPGGVLGCEGVTRVVAFDGTISASGATLVVIGATRLLLLTKLDRYGSPTGWVHQALRTALAGLEADYTTLFARHRDATGSGGDDTRP</sequence>